<dbReference type="AlphaFoldDB" id="A0A6G1IF58"/>
<dbReference type="Proteomes" id="UP000799291">
    <property type="component" value="Unassembled WGS sequence"/>
</dbReference>
<dbReference type="PANTHER" id="PTHR42085:SF1">
    <property type="entry name" value="F-BOX DOMAIN-CONTAINING PROTEIN"/>
    <property type="match status" value="1"/>
</dbReference>
<dbReference type="OrthoDB" id="4790878at2759"/>
<name>A0A6G1IF58_9PLEO</name>
<dbReference type="EMBL" id="MU005632">
    <property type="protein sequence ID" value="KAF2676613.1"/>
    <property type="molecule type" value="Genomic_DNA"/>
</dbReference>
<evidence type="ECO:0000313" key="2">
    <source>
        <dbReference type="Proteomes" id="UP000799291"/>
    </source>
</evidence>
<proteinExistence type="predicted"/>
<gene>
    <name evidence="1" type="ORF">K458DRAFT_396774</name>
</gene>
<keyword evidence="2" id="KW-1185">Reference proteome</keyword>
<evidence type="ECO:0000313" key="1">
    <source>
        <dbReference type="EMBL" id="KAF2676613.1"/>
    </source>
</evidence>
<sequence>MAETEKQQKVQDPSVPPAHGTCHLFQLPGELRNRIYELALHVPGGLFCQYVKEDEKQCFKMYASLEAATSANGVEVNQMKYVSRQFHFETASLDLKANDAIIFTRTDPLGPHANAQFMQFLAACSDIQKSRLRRIELTETAELRDESRRKLVGAVVEGRYSGKKSKHYKGSRAFCTAYPKTIVYAPTYCDTTRGQTYVGKFISGAMFKMHYRNADYSKVIRIPTLLSRMREKVEKKRERDGRFQELENFRYRMPDPTFVEEDFREEWRKVAKLFQVPEEEIEEYVKGLLGVFREWVERGL</sequence>
<protein>
    <submittedName>
        <fullName evidence="1">Uncharacterized protein</fullName>
    </submittedName>
</protein>
<dbReference type="PANTHER" id="PTHR42085">
    <property type="entry name" value="F-BOX DOMAIN-CONTAINING PROTEIN"/>
    <property type="match status" value="1"/>
</dbReference>
<dbReference type="InterPro" id="IPR038883">
    <property type="entry name" value="AN11006-like"/>
</dbReference>
<reference evidence="1" key="1">
    <citation type="journal article" date="2020" name="Stud. Mycol.">
        <title>101 Dothideomycetes genomes: a test case for predicting lifestyles and emergence of pathogens.</title>
        <authorList>
            <person name="Haridas S."/>
            <person name="Albert R."/>
            <person name="Binder M."/>
            <person name="Bloem J."/>
            <person name="Labutti K."/>
            <person name="Salamov A."/>
            <person name="Andreopoulos B."/>
            <person name="Baker S."/>
            <person name="Barry K."/>
            <person name="Bills G."/>
            <person name="Bluhm B."/>
            <person name="Cannon C."/>
            <person name="Castanera R."/>
            <person name="Culley D."/>
            <person name="Daum C."/>
            <person name="Ezra D."/>
            <person name="Gonzalez J."/>
            <person name="Henrissat B."/>
            <person name="Kuo A."/>
            <person name="Liang C."/>
            <person name="Lipzen A."/>
            <person name="Lutzoni F."/>
            <person name="Magnuson J."/>
            <person name="Mondo S."/>
            <person name="Nolan M."/>
            <person name="Ohm R."/>
            <person name="Pangilinan J."/>
            <person name="Park H.-J."/>
            <person name="Ramirez L."/>
            <person name="Alfaro M."/>
            <person name="Sun H."/>
            <person name="Tritt A."/>
            <person name="Yoshinaga Y."/>
            <person name="Zwiers L.-H."/>
            <person name="Turgeon B."/>
            <person name="Goodwin S."/>
            <person name="Spatafora J."/>
            <person name="Crous P."/>
            <person name="Grigoriev I."/>
        </authorList>
    </citation>
    <scope>NUCLEOTIDE SEQUENCE</scope>
    <source>
        <strain evidence="1">CBS 122367</strain>
    </source>
</reference>
<accession>A0A6G1IF58</accession>
<organism evidence="1 2">
    <name type="scientific">Lentithecium fluviatile CBS 122367</name>
    <dbReference type="NCBI Taxonomy" id="1168545"/>
    <lineage>
        <taxon>Eukaryota</taxon>
        <taxon>Fungi</taxon>
        <taxon>Dikarya</taxon>
        <taxon>Ascomycota</taxon>
        <taxon>Pezizomycotina</taxon>
        <taxon>Dothideomycetes</taxon>
        <taxon>Pleosporomycetidae</taxon>
        <taxon>Pleosporales</taxon>
        <taxon>Massarineae</taxon>
        <taxon>Lentitheciaceae</taxon>
        <taxon>Lentithecium</taxon>
    </lineage>
</organism>